<dbReference type="OrthoDB" id="769871at2759"/>
<dbReference type="AlphaFoldDB" id="A0A811SDN3"/>
<dbReference type="PANTHER" id="PTHR31325">
    <property type="entry name" value="OS01G0798800 PROTEIN-RELATED"/>
    <property type="match status" value="1"/>
</dbReference>
<evidence type="ECO:0000313" key="4">
    <source>
        <dbReference type="Proteomes" id="UP000604825"/>
    </source>
</evidence>
<keyword evidence="4" id="KW-1185">Reference proteome</keyword>
<evidence type="ECO:0000256" key="1">
    <source>
        <dbReference type="SAM" id="Phobius"/>
    </source>
</evidence>
<keyword evidence="1" id="KW-0812">Transmembrane</keyword>
<feature type="transmembrane region" description="Helical" evidence="1">
    <location>
        <begin position="16"/>
        <end position="35"/>
    </location>
</feature>
<feature type="transmembrane region" description="Helical" evidence="1">
    <location>
        <begin position="47"/>
        <end position="68"/>
    </location>
</feature>
<gene>
    <name evidence="3" type="ORF">NCGR_LOCUS64928</name>
</gene>
<reference evidence="3" key="1">
    <citation type="submission" date="2020-10" db="EMBL/GenBank/DDBJ databases">
        <authorList>
            <person name="Han B."/>
            <person name="Lu T."/>
            <person name="Zhao Q."/>
            <person name="Huang X."/>
            <person name="Zhao Y."/>
        </authorList>
    </citation>
    <scope>NUCLEOTIDE SEQUENCE</scope>
</reference>
<feature type="transmembrane region" description="Helical" evidence="1">
    <location>
        <begin position="364"/>
        <end position="387"/>
    </location>
</feature>
<organism evidence="3 4">
    <name type="scientific">Miscanthus lutarioriparius</name>
    <dbReference type="NCBI Taxonomy" id="422564"/>
    <lineage>
        <taxon>Eukaryota</taxon>
        <taxon>Viridiplantae</taxon>
        <taxon>Streptophyta</taxon>
        <taxon>Embryophyta</taxon>
        <taxon>Tracheophyta</taxon>
        <taxon>Spermatophyta</taxon>
        <taxon>Magnoliopsida</taxon>
        <taxon>Liliopsida</taxon>
        <taxon>Poales</taxon>
        <taxon>Poaceae</taxon>
        <taxon>PACMAD clade</taxon>
        <taxon>Panicoideae</taxon>
        <taxon>Andropogonodae</taxon>
        <taxon>Andropogoneae</taxon>
        <taxon>Saccharinae</taxon>
        <taxon>Miscanthus</taxon>
    </lineage>
</organism>
<name>A0A811SDN3_9POAL</name>
<evidence type="ECO:0000313" key="3">
    <source>
        <dbReference type="EMBL" id="CAD6340830.1"/>
    </source>
</evidence>
<protein>
    <recommendedName>
        <fullName evidence="2">DUF4220 domain-containing protein</fullName>
    </recommendedName>
</protein>
<comment type="caution">
    <text evidence="3">The sequence shown here is derived from an EMBL/GenBank/DDBJ whole genome shotgun (WGS) entry which is preliminary data.</text>
</comment>
<keyword evidence="1" id="KW-1133">Transmembrane helix</keyword>
<dbReference type="Proteomes" id="UP000604825">
    <property type="component" value="Unassembled WGS sequence"/>
</dbReference>
<sequence length="780" mass="87242">MGFNPPVPQHDSNWEIRVALLLSLLLQVVLIFLGPMRKRSASLISRFIIWSCYLLADWVADLGLGLMLNNMGNIGGGGGDSTSSFFGLKRGGGGSGTASTAGNNNSSNDASSGSGSPIIFAFWTPFLLLHLGGPDTITSYSLEDNELWLRHLIGLLFELFSACVIFFCSLRGNPLIHATVLMFVAGVVKYAERTYSLYCGSLERFRANILGPPDPGRNYVRFMTELDSKAKAGLDVEIVIPNNEKRDDAVGAEVTSMAVATQREGKEAQAYYFFGIFRRLFVDLVLSSKQRRMAQAFFVERNAVEAFETMELELGFVYDMVYTKGGPVAHTSEGCVLRSVCLVSALVIFFRLDKDKHMMSRVDVSITYALLLGGLALDLVALAMLLLSDRAAAFLQESGFRWLAVGYYGWRGLMVSKLSEIFHDSFFRYQFLGKISYYTRTVEIAAEYGGGSREEVVEMMDAHLPFPFCFIRRKGISRSTVEESFILETFFRGVADLLHRPSTNSVVLNCRGKIAIDRLAADMKIAIGNNDEVERLAMDIINRSLGKNDGAERHGMDDIDKIKAEVVEEKFKLILDSVVQSDFDESLLLWHIATYLCRLQDKRTAPTAEELRLRAIGETLSEYMLYLLVKQPEMLSARTGIWLMRYRDTCEEARRLFSSVDAAWIDDHDDARRMLLSVNTSEKPPVVKGDDSKSVLFDAVILAKALRELDEWLMWELVSGVWTEMLLYAARSCPGSTHVRHLNRGGELITIICFLMEHMGLGNAHDVKKVDVPAKLIVHK</sequence>
<proteinExistence type="predicted"/>
<accession>A0A811SDN3</accession>
<evidence type="ECO:0000259" key="2">
    <source>
        <dbReference type="Pfam" id="PF13968"/>
    </source>
</evidence>
<dbReference type="InterPro" id="IPR025315">
    <property type="entry name" value="DUF4220"/>
</dbReference>
<feature type="transmembrane region" description="Helical" evidence="1">
    <location>
        <begin position="148"/>
        <end position="168"/>
    </location>
</feature>
<feature type="domain" description="DUF4220" evidence="2">
    <location>
        <begin position="50"/>
        <end position="404"/>
    </location>
</feature>
<keyword evidence="1" id="KW-0472">Membrane</keyword>
<dbReference type="Pfam" id="PF13968">
    <property type="entry name" value="DUF4220"/>
    <property type="match status" value="1"/>
</dbReference>
<dbReference type="EMBL" id="CAJGYO010000079">
    <property type="protein sequence ID" value="CAD6340830.1"/>
    <property type="molecule type" value="Genomic_DNA"/>
</dbReference>
<dbReference type="Pfam" id="PF04578">
    <property type="entry name" value="DUF594"/>
    <property type="match status" value="1"/>
</dbReference>
<dbReference type="InterPro" id="IPR007658">
    <property type="entry name" value="DUF594"/>
</dbReference>